<evidence type="ECO:0000256" key="1">
    <source>
        <dbReference type="SAM" id="MobiDB-lite"/>
    </source>
</evidence>
<dbReference type="AlphaFoldDB" id="A0A182NYX2"/>
<feature type="region of interest" description="Disordered" evidence="1">
    <location>
        <begin position="1"/>
        <end position="30"/>
    </location>
</feature>
<dbReference type="VEuPathDB" id="VectorBase:ADIR015011"/>
<name>A0A182NYX2_9DIPT</name>
<dbReference type="Proteomes" id="UP000075884">
    <property type="component" value="Unassembled WGS sequence"/>
</dbReference>
<dbReference type="EnsemblMetazoa" id="ADIR015011-RA">
    <property type="protein sequence ID" value="ADIR015011-PA"/>
    <property type="gene ID" value="ADIR015011"/>
</dbReference>
<sequence length="30" mass="3373">MLLRSFAQTRCTARRHSRTSRYAGHIPGAA</sequence>
<reference evidence="2" key="2">
    <citation type="submission" date="2020-05" db="UniProtKB">
        <authorList>
            <consortium name="EnsemblMetazoa"/>
        </authorList>
    </citation>
    <scope>IDENTIFICATION</scope>
    <source>
        <strain evidence="2">WRAIR2</strain>
    </source>
</reference>
<evidence type="ECO:0000313" key="3">
    <source>
        <dbReference type="Proteomes" id="UP000075884"/>
    </source>
</evidence>
<organism evidence="2 3">
    <name type="scientific">Anopheles dirus</name>
    <dbReference type="NCBI Taxonomy" id="7168"/>
    <lineage>
        <taxon>Eukaryota</taxon>
        <taxon>Metazoa</taxon>
        <taxon>Ecdysozoa</taxon>
        <taxon>Arthropoda</taxon>
        <taxon>Hexapoda</taxon>
        <taxon>Insecta</taxon>
        <taxon>Pterygota</taxon>
        <taxon>Neoptera</taxon>
        <taxon>Endopterygota</taxon>
        <taxon>Diptera</taxon>
        <taxon>Nematocera</taxon>
        <taxon>Culicoidea</taxon>
        <taxon>Culicidae</taxon>
        <taxon>Anophelinae</taxon>
        <taxon>Anopheles</taxon>
    </lineage>
</organism>
<protein>
    <submittedName>
        <fullName evidence="2">Uncharacterized protein</fullName>
    </submittedName>
</protein>
<reference evidence="3" key="1">
    <citation type="submission" date="2013-03" db="EMBL/GenBank/DDBJ databases">
        <title>The Genome Sequence of Anopheles dirus WRAIR2.</title>
        <authorList>
            <consortium name="The Broad Institute Genomics Platform"/>
            <person name="Neafsey D.E."/>
            <person name="Walton C."/>
            <person name="Walker B."/>
            <person name="Young S.K."/>
            <person name="Zeng Q."/>
            <person name="Gargeya S."/>
            <person name="Fitzgerald M."/>
            <person name="Haas B."/>
            <person name="Abouelleil A."/>
            <person name="Allen A.W."/>
            <person name="Alvarado L."/>
            <person name="Arachchi H.M."/>
            <person name="Berlin A.M."/>
            <person name="Chapman S.B."/>
            <person name="Gainer-Dewar J."/>
            <person name="Goldberg J."/>
            <person name="Griggs A."/>
            <person name="Gujja S."/>
            <person name="Hansen M."/>
            <person name="Howarth C."/>
            <person name="Imamovic A."/>
            <person name="Ireland A."/>
            <person name="Larimer J."/>
            <person name="McCowan C."/>
            <person name="Murphy C."/>
            <person name="Pearson M."/>
            <person name="Poon T.W."/>
            <person name="Priest M."/>
            <person name="Roberts A."/>
            <person name="Saif S."/>
            <person name="Shea T."/>
            <person name="Sisk P."/>
            <person name="Sykes S."/>
            <person name="Wortman J."/>
            <person name="Nusbaum C."/>
            <person name="Birren B."/>
        </authorList>
    </citation>
    <scope>NUCLEOTIDE SEQUENCE [LARGE SCALE GENOMIC DNA]</scope>
    <source>
        <strain evidence="3">WRAIR2</strain>
    </source>
</reference>
<evidence type="ECO:0000313" key="2">
    <source>
        <dbReference type="EnsemblMetazoa" id="ADIR015011-PA"/>
    </source>
</evidence>
<proteinExistence type="predicted"/>
<accession>A0A182NYX2</accession>
<feature type="compositionally biased region" description="Polar residues" evidence="1">
    <location>
        <begin position="1"/>
        <end position="11"/>
    </location>
</feature>
<keyword evidence="3" id="KW-1185">Reference proteome</keyword>